<dbReference type="PROSITE" id="PS51581">
    <property type="entry name" value="SAM_GTMT"/>
    <property type="match status" value="1"/>
</dbReference>
<dbReference type="InterPro" id="IPR029063">
    <property type="entry name" value="SAM-dependent_MTases_sf"/>
</dbReference>
<feature type="region of interest" description="SAM motif I" evidence="4">
    <location>
        <begin position="83"/>
        <end position="92"/>
    </location>
</feature>
<evidence type="ECO:0000256" key="2">
    <source>
        <dbReference type="ARBA" id="ARBA00022679"/>
    </source>
</evidence>
<evidence type="ECO:0000256" key="4">
    <source>
        <dbReference type="PROSITE-ProRule" id="PRU00914"/>
    </source>
</evidence>
<proteinExistence type="inferred from homology"/>
<dbReference type="PANTHER" id="PTHR44068">
    <property type="entry name" value="ZGC:194242"/>
    <property type="match status" value="1"/>
</dbReference>
<keyword evidence="1 4" id="KW-0489">Methyltransferase</keyword>
<organism evidence="6 7">
    <name type="scientific">Diatrype stigma</name>
    <dbReference type="NCBI Taxonomy" id="117547"/>
    <lineage>
        <taxon>Eukaryota</taxon>
        <taxon>Fungi</taxon>
        <taxon>Dikarya</taxon>
        <taxon>Ascomycota</taxon>
        <taxon>Pezizomycotina</taxon>
        <taxon>Sordariomycetes</taxon>
        <taxon>Xylariomycetidae</taxon>
        <taxon>Xylariales</taxon>
        <taxon>Diatrypaceae</taxon>
        <taxon>Diatrype</taxon>
    </lineage>
</organism>
<feature type="compositionally biased region" description="Basic and acidic residues" evidence="5">
    <location>
        <begin position="142"/>
        <end position="152"/>
    </location>
</feature>
<evidence type="ECO:0000256" key="5">
    <source>
        <dbReference type="SAM" id="MobiDB-lite"/>
    </source>
</evidence>
<feature type="region of interest" description="Disordered" evidence="5">
    <location>
        <begin position="130"/>
        <end position="187"/>
    </location>
</feature>
<dbReference type="EMBL" id="JAKJXP020000001">
    <property type="protein sequence ID" value="KAK7757908.1"/>
    <property type="molecule type" value="Genomic_DNA"/>
</dbReference>
<comment type="caution">
    <text evidence="6">The sequence shown here is derived from an EMBL/GenBank/DDBJ whole genome shotgun (WGS) entry which is preliminary data.</text>
</comment>
<dbReference type="GO" id="GO:0032259">
    <property type="term" value="P:methylation"/>
    <property type="evidence" value="ECO:0007669"/>
    <property type="project" value="UniProtKB-UniRule"/>
</dbReference>
<comment type="caution">
    <text evidence="4">Lacks conserved residue(s) required for the propagation of feature annotation.</text>
</comment>
<reference evidence="6 7" key="1">
    <citation type="submission" date="2024-02" db="EMBL/GenBank/DDBJ databases">
        <title>De novo assembly and annotation of 12 fungi associated with fruit tree decline syndrome in Ontario, Canada.</title>
        <authorList>
            <person name="Sulman M."/>
            <person name="Ellouze W."/>
            <person name="Ilyukhin E."/>
        </authorList>
    </citation>
    <scope>NUCLEOTIDE SEQUENCE [LARGE SCALE GENOMIC DNA]</scope>
    <source>
        <strain evidence="6 7">M11/M66-122</strain>
    </source>
</reference>
<feature type="compositionally biased region" description="Low complexity" evidence="5">
    <location>
        <begin position="153"/>
        <end position="170"/>
    </location>
</feature>
<dbReference type="Pfam" id="PF02353">
    <property type="entry name" value="CMAS"/>
    <property type="match status" value="1"/>
</dbReference>
<dbReference type="CDD" id="cd02440">
    <property type="entry name" value="AdoMet_MTases"/>
    <property type="match status" value="1"/>
</dbReference>
<accession>A0AAN9YSZ1</accession>
<evidence type="ECO:0000313" key="7">
    <source>
        <dbReference type="Proteomes" id="UP001320420"/>
    </source>
</evidence>
<dbReference type="SUPFAM" id="SSF53335">
    <property type="entry name" value="S-adenosyl-L-methionine-dependent methyltransferases"/>
    <property type="match status" value="1"/>
</dbReference>
<dbReference type="InterPro" id="IPR025774">
    <property type="entry name" value="PiNMT-like"/>
</dbReference>
<dbReference type="Gene3D" id="3.40.50.150">
    <property type="entry name" value="Vaccinia Virus protein VP39"/>
    <property type="match status" value="1"/>
</dbReference>
<protein>
    <submittedName>
        <fullName evidence="6">Uncharacterized protein</fullName>
    </submittedName>
</protein>
<name>A0AAN9YSZ1_9PEZI</name>
<dbReference type="GO" id="GO:0008168">
    <property type="term" value="F:methyltransferase activity"/>
    <property type="evidence" value="ECO:0007669"/>
    <property type="project" value="UniProtKB-KW"/>
</dbReference>
<keyword evidence="7" id="KW-1185">Reference proteome</keyword>
<comment type="similarity">
    <text evidence="4">Belongs to the class I-like SAM-binding methyltransferase superfamily. gTMT family.</text>
</comment>
<dbReference type="AlphaFoldDB" id="A0AAN9YSZ1"/>
<dbReference type="InterPro" id="IPR050447">
    <property type="entry name" value="Erg6_SMT_methyltransf"/>
</dbReference>
<dbReference type="Proteomes" id="UP001320420">
    <property type="component" value="Unassembled WGS sequence"/>
</dbReference>
<gene>
    <name evidence="6" type="ORF">SLS62_000286</name>
</gene>
<dbReference type="PANTHER" id="PTHR44068:SF11">
    <property type="entry name" value="GERANYL DIPHOSPHATE 2-C-METHYLTRANSFERASE"/>
    <property type="match status" value="1"/>
</dbReference>
<evidence type="ECO:0000313" key="6">
    <source>
        <dbReference type="EMBL" id="KAK7757908.1"/>
    </source>
</evidence>
<keyword evidence="2 4" id="KW-0808">Transferase</keyword>
<keyword evidence="3 4" id="KW-0949">S-adenosyl-L-methionine</keyword>
<evidence type="ECO:0000256" key="3">
    <source>
        <dbReference type="ARBA" id="ARBA00022691"/>
    </source>
</evidence>
<sequence>MAATQHPGDQHEIPGYEAHVSAASLKDRIKQHYEIASDYYYSLWGQHIHHGLFRDPRESKEEAQVNLIRYLLEISRLPRASRVLDVGCGLGGTSRFLAREHGCAVTGITISGRQVDIAKRLTLEDKAGLVPAAPTPLSGQEGEDKGEGEADASKSSSSPSLDHWLSYSTDGDGDGDTKKDASNGDAGVGAGAGSVRFLELDAEKMMERFGSSSPTAGSDKKKGDGYRDGSSRFDCVWISEALSHLPNKPLFFSSSFAVLAAGSSSRLVVADWFKAPDLTPEQVAEDIKPIEDGMLLPRLYTADEYVRMAEEAGFATLQAPIDISAEVAKTW</sequence>
<evidence type="ECO:0000256" key="1">
    <source>
        <dbReference type="ARBA" id="ARBA00022603"/>
    </source>
</evidence>